<dbReference type="EMBL" id="CAJNRD030001121">
    <property type="protein sequence ID" value="CAG5095334.1"/>
    <property type="molecule type" value="Genomic_DNA"/>
</dbReference>
<feature type="binding site" evidence="19">
    <location>
        <position position="1160"/>
    </location>
    <ligand>
        <name>ATP</name>
        <dbReference type="ChEBI" id="CHEBI:30616"/>
    </ligand>
</feature>
<keyword evidence="15 22" id="KW-0675">Receptor</keyword>
<evidence type="ECO:0000256" key="17">
    <source>
        <dbReference type="ARBA" id="ARBA00023319"/>
    </source>
</evidence>
<dbReference type="EC" id="2.7.10.1" evidence="2"/>
<evidence type="ECO:0000256" key="5">
    <source>
        <dbReference type="ARBA" id="ARBA00022692"/>
    </source>
</evidence>
<keyword evidence="8 19" id="KW-0547">Nucleotide-binding</keyword>
<dbReference type="PROSITE" id="PS50011">
    <property type="entry name" value="PROTEIN_KINASE_DOM"/>
    <property type="match status" value="1"/>
</dbReference>
<keyword evidence="7" id="KW-0677">Repeat</keyword>
<comment type="caution">
    <text evidence="22">The sequence shown here is derived from an EMBL/GenBank/DDBJ whole genome shotgun (WGS) entry which is preliminary data.</text>
</comment>
<feature type="compositionally biased region" description="Low complexity" evidence="20">
    <location>
        <begin position="130"/>
        <end position="143"/>
    </location>
</feature>
<evidence type="ECO:0000256" key="20">
    <source>
        <dbReference type="SAM" id="MobiDB-lite"/>
    </source>
</evidence>
<keyword evidence="5" id="KW-0812">Transmembrane</keyword>
<evidence type="ECO:0000256" key="9">
    <source>
        <dbReference type="ARBA" id="ARBA00022777"/>
    </source>
</evidence>
<dbReference type="InterPro" id="IPR017441">
    <property type="entry name" value="Protein_kinase_ATP_BS"/>
</dbReference>
<evidence type="ECO:0000256" key="8">
    <source>
        <dbReference type="ARBA" id="ARBA00022741"/>
    </source>
</evidence>
<feature type="region of interest" description="Disordered" evidence="20">
    <location>
        <begin position="720"/>
        <end position="754"/>
    </location>
</feature>
<evidence type="ECO:0000256" key="3">
    <source>
        <dbReference type="ARBA" id="ARBA00022553"/>
    </source>
</evidence>
<keyword evidence="13" id="KW-0829">Tyrosine-protein kinase</keyword>
<feature type="compositionally biased region" description="Low complexity" evidence="20">
    <location>
        <begin position="594"/>
        <end position="605"/>
    </location>
</feature>
<evidence type="ECO:0000259" key="21">
    <source>
        <dbReference type="PROSITE" id="PS50011"/>
    </source>
</evidence>
<keyword evidence="3" id="KW-0597">Phosphoprotein</keyword>
<keyword evidence="6" id="KW-0732">Signal</keyword>
<feature type="region of interest" description="Disordered" evidence="20">
    <location>
        <begin position="100"/>
        <end position="152"/>
    </location>
</feature>
<reference evidence="22" key="1">
    <citation type="submission" date="2021-04" db="EMBL/GenBank/DDBJ databases">
        <authorList>
            <person name="Chebbi M.A.C M."/>
        </authorList>
    </citation>
    <scope>NUCLEOTIDE SEQUENCE</scope>
</reference>
<keyword evidence="10 19" id="KW-0067">ATP-binding</keyword>
<keyword evidence="14" id="KW-1015">Disulfide bond</keyword>
<feature type="compositionally biased region" description="Basic and acidic residues" evidence="20">
    <location>
        <begin position="745"/>
        <end position="754"/>
    </location>
</feature>
<dbReference type="GO" id="GO:0007169">
    <property type="term" value="P:cell surface receptor protein tyrosine kinase signaling pathway"/>
    <property type="evidence" value="ECO:0007669"/>
    <property type="project" value="TreeGrafter"/>
</dbReference>
<protein>
    <recommendedName>
        <fullName evidence="2">receptor protein-tyrosine kinase</fullName>
        <ecNumber evidence="2">2.7.10.1</ecNumber>
    </recommendedName>
</protein>
<dbReference type="Gene3D" id="3.30.200.20">
    <property type="entry name" value="Phosphorylase Kinase, domain 1"/>
    <property type="match status" value="1"/>
</dbReference>
<dbReference type="InterPro" id="IPR011009">
    <property type="entry name" value="Kinase-like_dom_sf"/>
</dbReference>
<feature type="compositionally biased region" description="Polar residues" evidence="20">
    <location>
        <begin position="578"/>
        <end position="593"/>
    </location>
</feature>
<sequence>MTEHLKNESSNPLHNKSPHPNKLLKDETQDHRQGRTAFNTESPTSKAKREQVFRNRLAVRRRQALTRSISPKSHLNSTLKSSLNNSQDLLEVQETRHSVYVTAPSDSDLDDQPTLDEESEKEEEDHSTIGSLSRNSSSKNGSLTQSSQMRRKNTVVMPESLYNHFRPVESNIPIEDMTQFRYFGQKIRPENTTSNNSVEVTSTSASPMQRRRFFIKGFSTTATPSSKLEEMINEEMNIAVDKSTVERNKIPKTKNLLRGTNLYLRKSQRSDSLLANVTAKNGSTEGNSVQLDIASNDVTLRNLTLNNTKDESLISKIEKPKSSSVRSKKTGVLQTGNNKEEKGLMMPSESSQVLGRISTWLSINADPMTPSMDRENVSTSSSSLRIVVTEIPAVTELTGNSSGLEPVNIVAENVVTLVPLTSTSSTSSSSILTTTLTPATTAATVTDTFTSATGIPNEEAPVALVQQMHPYAYTITNVTRLLGNYSGPGSNDNPSLTTLKEQVNSWFSPPLATSGMDLLHSTRTPGPVSVAPTAVEHSATTEQSTPLTAAALLVGETFNDTTLQQQVAAYSVHRNTSQASTAVPISTDNPAVGSSNSNFNFNSNSYPNSTEPTSRTSAEEKGHLKKVTDEGEEKTTVSAIVDKEVTNDKKLFRSTTPSAVSSEGKEADQNLPRSTTPESVERKSTLKLTTESGEKVLDKKEVNDRRLLRKSASAVLNQRITGEESVRDSKRRRSDIRSGSRSTKGRVDERVGSRSIDSKDEVILPVDSANNSYNIGSIMANSSMIGESGANSGSGLPIVGEGQKFEGVKLNLSEPVKGNGESDSGTGFGDLKLVSSTVKTPVFPVTPMILDDKDKDKGKVEDQDVEEKVEETAKAPDRPFGIAKDLDPSEIQKMYRSQTTLKPEGTTLPEANLVTSPQTPKMEAKKNGERSPEVRGRNLSDKTKDKDDVLPIMHLYNTSDIFNGTMKDLENRENRTVEVKTVDGEENVSTKGRNRESASNSTKVQNSNPGSSSLGNKTRHKPVYFSGPEPNGYHQVNSSFYEPGIIPVTMRDPINMSEVITKRHDGDTLATQETVVIVLEESDTSSEISCRKDALNLENGDFKTSIEKAITKLPRIQHLFPRDKLRLQTVLGQGNFGQVWKAEADDLTGHKGTTRLVAVKTVKEGASAREKEDLVRELEIMQQLGNHPNVVTLLGCCTEEEPHYLILEYVMYGKLLAYLRDHRTRQDFYNFSEDSAALTSRDLTVFGYCVARGMEYLASKKTSSILKQFNIFTGTRFYSCMVNSVAVLKFNMGTKPKAN</sequence>
<comment type="function">
    <text evidence="18">Receptor for basic fibroblast growth factor.</text>
</comment>
<evidence type="ECO:0000313" key="23">
    <source>
        <dbReference type="Proteomes" id="UP000786811"/>
    </source>
</evidence>
<evidence type="ECO:0000256" key="18">
    <source>
        <dbReference type="ARBA" id="ARBA00056965"/>
    </source>
</evidence>
<evidence type="ECO:0000256" key="4">
    <source>
        <dbReference type="ARBA" id="ARBA00022679"/>
    </source>
</evidence>
<feature type="compositionally biased region" description="Acidic residues" evidence="20">
    <location>
        <begin position="107"/>
        <end position="125"/>
    </location>
</feature>
<dbReference type="GO" id="GO:0005524">
    <property type="term" value="F:ATP binding"/>
    <property type="evidence" value="ECO:0007669"/>
    <property type="project" value="UniProtKB-UniRule"/>
</dbReference>
<feature type="compositionally biased region" description="Basic and acidic residues" evidence="20">
    <location>
        <begin position="23"/>
        <end position="33"/>
    </location>
</feature>
<keyword evidence="17" id="KW-0393">Immunoglobulin domain</keyword>
<keyword evidence="23" id="KW-1185">Reference proteome</keyword>
<dbReference type="FunFam" id="3.30.200.20:FF:000593">
    <property type="entry name" value="Predicted protein"/>
    <property type="match status" value="1"/>
</dbReference>
<evidence type="ECO:0000256" key="16">
    <source>
        <dbReference type="ARBA" id="ARBA00023180"/>
    </source>
</evidence>
<dbReference type="GO" id="GO:0004714">
    <property type="term" value="F:transmembrane receptor protein tyrosine kinase activity"/>
    <property type="evidence" value="ECO:0007669"/>
    <property type="project" value="UniProtKB-EC"/>
</dbReference>
<evidence type="ECO:0000256" key="13">
    <source>
        <dbReference type="ARBA" id="ARBA00023137"/>
    </source>
</evidence>
<feature type="compositionally biased region" description="Polar residues" evidence="20">
    <location>
        <begin position="606"/>
        <end position="616"/>
    </location>
</feature>
<dbReference type="Pfam" id="PF07714">
    <property type="entry name" value="PK_Tyr_Ser-Thr"/>
    <property type="match status" value="1"/>
</dbReference>
<feature type="region of interest" description="Disordered" evidence="20">
    <location>
        <begin position="899"/>
        <end position="946"/>
    </location>
</feature>
<proteinExistence type="predicted"/>
<dbReference type="GO" id="GO:0005886">
    <property type="term" value="C:plasma membrane"/>
    <property type="evidence" value="ECO:0007669"/>
    <property type="project" value="TreeGrafter"/>
</dbReference>
<gene>
    <name evidence="22" type="ORF">HICCMSTLAB_LOCUS7657</name>
</gene>
<accession>A0A8J2HDK3</accession>
<comment type="subcellular location">
    <subcellularLocation>
        <location evidence="1">Membrane</location>
        <topology evidence="1">Single-pass membrane protein</topology>
    </subcellularLocation>
</comment>
<evidence type="ECO:0000256" key="6">
    <source>
        <dbReference type="ARBA" id="ARBA00022729"/>
    </source>
</evidence>
<feature type="domain" description="Protein kinase" evidence="21">
    <location>
        <begin position="1125"/>
        <end position="1299"/>
    </location>
</feature>
<keyword evidence="9 22" id="KW-0418">Kinase</keyword>
<dbReference type="SUPFAM" id="SSF56112">
    <property type="entry name" value="Protein kinase-like (PK-like)"/>
    <property type="match status" value="1"/>
</dbReference>
<feature type="compositionally biased region" description="Polar residues" evidence="20">
    <location>
        <begin position="36"/>
        <end position="45"/>
    </location>
</feature>
<evidence type="ECO:0000256" key="19">
    <source>
        <dbReference type="PROSITE-ProRule" id="PRU10141"/>
    </source>
</evidence>
<dbReference type="PANTHER" id="PTHR24416">
    <property type="entry name" value="TYROSINE-PROTEIN KINASE RECEPTOR"/>
    <property type="match status" value="1"/>
</dbReference>
<feature type="region of interest" description="Disordered" evidence="20">
    <location>
        <begin position="1"/>
        <end position="80"/>
    </location>
</feature>
<keyword evidence="4" id="KW-0808">Transferase</keyword>
<evidence type="ECO:0000256" key="14">
    <source>
        <dbReference type="ARBA" id="ARBA00023157"/>
    </source>
</evidence>
<keyword evidence="12" id="KW-0472">Membrane</keyword>
<dbReference type="GO" id="GO:0043235">
    <property type="term" value="C:receptor complex"/>
    <property type="evidence" value="ECO:0007669"/>
    <property type="project" value="TreeGrafter"/>
</dbReference>
<evidence type="ECO:0000256" key="12">
    <source>
        <dbReference type="ARBA" id="ARBA00023136"/>
    </source>
</evidence>
<dbReference type="InterPro" id="IPR000719">
    <property type="entry name" value="Prot_kinase_dom"/>
</dbReference>
<feature type="compositionally biased region" description="Basic and acidic residues" evidence="20">
    <location>
        <begin position="973"/>
        <end position="983"/>
    </location>
</feature>
<evidence type="ECO:0000313" key="22">
    <source>
        <dbReference type="EMBL" id="CAG5095334.1"/>
    </source>
</evidence>
<feature type="compositionally biased region" description="Basic and acidic residues" evidence="20">
    <location>
        <begin position="850"/>
        <end position="862"/>
    </location>
</feature>
<evidence type="ECO:0000256" key="11">
    <source>
        <dbReference type="ARBA" id="ARBA00022989"/>
    </source>
</evidence>
<feature type="compositionally biased region" description="Basic and acidic residues" evidence="20">
    <location>
        <begin position="617"/>
        <end position="651"/>
    </location>
</feature>
<feature type="region of interest" description="Disordered" evidence="20">
    <location>
        <begin position="578"/>
        <end position="687"/>
    </location>
</feature>
<dbReference type="PANTHER" id="PTHR24416:SF481">
    <property type="entry name" value="TIE-LIKE RECEPTOR TYROSINE KINASE"/>
    <property type="match status" value="1"/>
</dbReference>
<evidence type="ECO:0000256" key="1">
    <source>
        <dbReference type="ARBA" id="ARBA00004167"/>
    </source>
</evidence>
<feature type="compositionally biased region" description="Polar residues" evidence="20">
    <location>
        <begin position="987"/>
        <end position="1016"/>
    </location>
</feature>
<feature type="compositionally biased region" description="Basic and acidic residues" evidence="20">
    <location>
        <begin position="922"/>
        <end position="946"/>
    </location>
</feature>
<keyword evidence="11" id="KW-1133">Transmembrane helix</keyword>
<feature type="region of interest" description="Disordered" evidence="20">
    <location>
        <begin position="973"/>
        <end position="1030"/>
    </location>
</feature>
<dbReference type="InterPro" id="IPR050122">
    <property type="entry name" value="RTK"/>
</dbReference>
<organism evidence="22 23">
    <name type="scientific">Cotesia congregata</name>
    <name type="common">Parasitoid wasp</name>
    <name type="synonym">Apanteles congregatus</name>
    <dbReference type="NCBI Taxonomy" id="51543"/>
    <lineage>
        <taxon>Eukaryota</taxon>
        <taxon>Metazoa</taxon>
        <taxon>Ecdysozoa</taxon>
        <taxon>Arthropoda</taxon>
        <taxon>Hexapoda</taxon>
        <taxon>Insecta</taxon>
        <taxon>Pterygota</taxon>
        <taxon>Neoptera</taxon>
        <taxon>Endopterygota</taxon>
        <taxon>Hymenoptera</taxon>
        <taxon>Apocrita</taxon>
        <taxon>Ichneumonoidea</taxon>
        <taxon>Braconidae</taxon>
        <taxon>Microgastrinae</taxon>
        <taxon>Cotesia</taxon>
    </lineage>
</organism>
<dbReference type="OrthoDB" id="3256376at2759"/>
<evidence type="ECO:0000256" key="15">
    <source>
        <dbReference type="ARBA" id="ARBA00023170"/>
    </source>
</evidence>
<dbReference type="InterPro" id="IPR001245">
    <property type="entry name" value="Ser-Thr/Tyr_kinase_cat_dom"/>
</dbReference>
<evidence type="ECO:0000256" key="2">
    <source>
        <dbReference type="ARBA" id="ARBA00011902"/>
    </source>
</evidence>
<name>A0A8J2HDK3_COTCN</name>
<dbReference type="PROSITE" id="PS00107">
    <property type="entry name" value="PROTEIN_KINASE_ATP"/>
    <property type="match status" value="1"/>
</dbReference>
<dbReference type="Proteomes" id="UP000786811">
    <property type="component" value="Unassembled WGS sequence"/>
</dbReference>
<feature type="region of interest" description="Disordered" evidence="20">
    <location>
        <begin position="849"/>
        <end position="873"/>
    </location>
</feature>
<keyword evidence="16" id="KW-0325">Glycoprotein</keyword>
<feature type="region of interest" description="Disordered" evidence="20">
    <location>
        <begin position="320"/>
        <end position="349"/>
    </location>
</feature>
<evidence type="ECO:0000256" key="10">
    <source>
        <dbReference type="ARBA" id="ARBA00022840"/>
    </source>
</evidence>
<evidence type="ECO:0000256" key="7">
    <source>
        <dbReference type="ARBA" id="ARBA00022737"/>
    </source>
</evidence>